<dbReference type="KEGG" id="lzy:LZ3411_1765"/>
<gene>
    <name evidence="1" type="ORF">LZ3411_1765</name>
</gene>
<organism evidence="1 2">
    <name type="scientific">Levilactobacillus zymae</name>
    <dbReference type="NCBI Taxonomy" id="267363"/>
    <lineage>
        <taxon>Bacteria</taxon>
        <taxon>Bacillati</taxon>
        <taxon>Bacillota</taxon>
        <taxon>Bacilli</taxon>
        <taxon>Lactobacillales</taxon>
        <taxon>Lactobacillaceae</taxon>
        <taxon>Levilactobacillus</taxon>
    </lineage>
</organism>
<sequence length="57" mass="6409">METESLTKPRPTTTNFPRTTTLRNKLGYALGDVGNNFLFDMGQLYLTRSASSVTMTY</sequence>
<dbReference type="RefSeq" id="WP_157667872.1">
    <property type="nucleotide sequence ID" value="NZ_LT854705.1"/>
</dbReference>
<dbReference type="AlphaFoldDB" id="A0A1Y6JY88"/>
<accession>A0A1Y6JY88</accession>
<dbReference type="EMBL" id="LT854705">
    <property type="protein sequence ID" value="SMS14815.1"/>
    <property type="molecule type" value="Genomic_DNA"/>
</dbReference>
<proteinExistence type="predicted"/>
<name>A0A1Y6JY88_9LACO</name>
<evidence type="ECO:0000313" key="1">
    <source>
        <dbReference type="EMBL" id="SMS14815.1"/>
    </source>
</evidence>
<reference evidence="2" key="1">
    <citation type="submission" date="2017-05" db="EMBL/GenBank/DDBJ databases">
        <authorList>
            <person name="Papadimitriou K."/>
        </authorList>
    </citation>
    <scope>NUCLEOTIDE SEQUENCE [LARGE SCALE GENOMIC DNA]</scope>
    <source>
        <strain evidence="2">ACA-DC 3411</strain>
    </source>
</reference>
<evidence type="ECO:0000313" key="2">
    <source>
        <dbReference type="Proteomes" id="UP000195412"/>
    </source>
</evidence>
<protein>
    <submittedName>
        <fullName evidence="1">Uncharacterized protein</fullName>
    </submittedName>
</protein>
<dbReference type="Proteomes" id="UP000195412">
    <property type="component" value="Chromosome I"/>
</dbReference>